<organism evidence="1 2">
    <name type="scientific">Pseudoduganella dura</name>
    <dbReference type="NCBI Taxonomy" id="321982"/>
    <lineage>
        <taxon>Bacteria</taxon>
        <taxon>Pseudomonadati</taxon>
        <taxon>Pseudomonadota</taxon>
        <taxon>Betaproteobacteria</taxon>
        <taxon>Burkholderiales</taxon>
        <taxon>Oxalobacteraceae</taxon>
        <taxon>Telluria group</taxon>
        <taxon>Pseudoduganella</taxon>
    </lineage>
</organism>
<dbReference type="OrthoDB" id="9798158at2"/>
<keyword evidence="2" id="KW-1185">Reference proteome</keyword>
<name>A0A6I3XDQ2_9BURK</name>
<dbReference type="Pfam" id="PF04365">
    <property type="entry name" value="BrnT_toxin"/>
    <property type="match status" value="1"/>
</dbReference>
<dbReference type="Gene3D" id="3.10.450.530">
    <property type="entry name" value="Ribonuclease toxin, BrnT, of type II toxin-antitoxin system"/>
    <property type="match status" value="1"/>
</dbReference>
<accession>A0A6I3XDQ2</accession>
<dbReference type="AlphaFoldDB" id="A0A6I3XDQ2"/>
<evidence type="ECO:0000313" key="1">
    <source>
        <dbReference type="EMBL" id="MUI10918.1"/>
    </source>
</evidence>
<sequence>MNITFDPNKDRVNQSKHGVSLAEAERIEWDEAVDWEDDRHDYNEERRCALGPIGDRIYYVVYVDRAEGRRIISLRKANKREVLNYVEQAR</sequence>
<dbReference type="InterPro" id="IPR038573">
    <property type="entry name" value="BrnT_sf"/>
</dbReference>
<gene>
    <name evidence="1" type="ORF">GJV26_00200</name>
</gene>
<dbReference type="InterPro" id="IPR007460">
    <property type="entry name" value="BrnT_toxin"/>
</dbReference>
<evidence type="ECO:0000313" key="2">
    <source>
        <dbReference type="Proteomes" id="UP000431684"/>
    </source>
</evidence>
<dbReference type="EMBL" id="WNWM01000001">
    <property type="protein sequence ID" value="MUI10918.1"/>
    <property type="molecule type" value="Genomic_DNA"/>
</dbReference>
<reference evidence="1 2" key="1">
    <citation type="submission" date="2019-11" db="EMBL/GenBank/DDBJ databases">
        <title>Draft Genome Sequences of Six Type Strains of the Genus Massilia.</title>
        <authorList>
            <person name="Miess H."/>
            <person name="Frediansyah A."/>
            <person name="Goeker M."/>
            <person name="Gross H."/>
        </authorList>
    </citation>
    <scope>NUCLEOTIDE SEQUENCE [LARGE SCALE GENOMIC DNA]</scope>
    <source>
        <strain evidence="1 2">DSM 17513</strain>
    </source>
</reference>
<comment type="caution">
    <text evidence="1">The sequence shown here is derived from an EMBL/GenBank/DDBJ whole genome shotgun (WGS) entry which is preliminary data.</text>
</comment>
<dbReference type="RefSeq" id="WP_155706590.1">
    <property type="nucleotide sequence ID" value="NZ_BMWU01000049.1"/>
</dbReference>
<dbReference type="Proteomes" id="UP000431684">
    <property type="component" value="Unassembled WGS sequence"/>
</dbReference>
<proteinExistence type="predicted"/>
<protein>
    <submittedName>
        <fullName evidence="1">BrnT family toxin</fullName>
    </submittedName>
</protein>